<evidence type="ECO:0000313" key="5">
    <source>
        <dbReference type="Proteomes" id="UP000276309"/>
    </source>
</evidence>
<dbReference type="Pfam" id="PF00092">
    <property type="entry name" value="VWA"/>
    <property type="match status" value="1"/>
</dbReference>
<accession>A0A3G2L315</accession>
<evidence type="ECO:0000313" key="4">
    <source>
        <dbReference type="EMBL" id="AYN66613.1"/>
    </source>
</evidence>
<proteinExistence type="predicted"/>
<gene>
    <name evidence="4" type="ORF">D1013_04035</name>
</gene>
<dbReference type="Gene3D" id="3.40.50.410">
    <property type="entry name" value="von Willebrand factor, type A domain"/>
    <property type="match status" value="1"/>
</dbReference>
<dbReference type="SUPFAM" id="SSF53300">
    <property type="entry name" value="vWA-like"/>
    <property type="match status" value="1"/>
</dbReference>
<dbReference type="PROSITE" id="PS50234">
    <property type="entry name" value="VWFA"/>
    <property type="match status" value="1"/>
</dbReference>
<dbReference type="AlphaFoldDB" id="A0A3G2L315"/>
<keyword evidence="2" id="KW-0732">Signal</keyword>
<evidence type="ECO:0000256" key="2">
    <source>
        <dbReference type="SAM" id="SignalP"/>
    </source>
</evidence>
<evidence type="ECO:0000259" key="3">
    <source>
        <dbReference type="PROSITE" id="PS50234"/>
    </source>
</evidence>
<name>A0A3G2L315_9FLAO</name>
<feature type="domain" description="VWFA" evidence="3">
    <location>
        <begin position="55"/>
        <end position="251"/>
    </location>
</feature>
<dbReference type="InterPro" id="IPR036465">
    <property type="entry name" value="vWFA_dom_sf"/>
</dbReference>
<keyword evidence="5" id="KW-1185">Reference proteome</keyword>
<protein>
    <submittedName>
        <fullName evidence="4">VWA domain-containing protein</fullName>
    </submittedName>
</protein>
<feature type="coiled-coil region" evidence="1">
    <location>
        <begin position="338"/>
        <end position="365"/>
    </location>
</feature>
<dbReference type="SMART" id="SM00327">
    <property type="entry name" value="VWA"/>
    <property type="match status" value="1"/>
</dbReference>
<sequence>MKTKHLIITVTLSTFALTAYGCDTSNKKTKSNDLALLQKVEEPSKSTEPKNNTVKIALLLDTSNSMDGLINQAKAQLWDVVNKFTHAKCGNDTRPELQIALYQYGNDELSYREGYVQQVLNFTSDLDEISEKLFSLTTNGGEEYCGAVIQQSLKQLDWGKNPDNLKMIFIAGNEPFDQGKLNYKDATTNAKEKEVIVNTIFCGDYQQGIQTKWKEGAILSGGDYMAIDHNEKMVHISTPYDDLIIQLNTKLNTTYIGYGNLGRSKKEKQHTQDMNAELLEEVVVVKRAVSKSSRLYNNKSWDLVDASNEADFDIESVEKEHLPNELKAKSNKEIETYLDQKRMERVEIQKEINALNQKREAYIAEKTHEETGELENALFSAIVKQAAKKNYKWE</sequence>
<dbReference type="EMBL" id="CP032050">
    <property type="protein sequence ID" value="AYN66613.1"/>
    <property type="molecule type" value="Genomic_DNA"/>
</dbReference>
<organism evidence="4 5">
    <name type="scientific">Euzebyella marina</name>
    <dbReference type="NCBI Taxonomy" id="1761453"/>
    <lineage>
        <taxon>Bacteria</taxon>
        <taxon>Pseudomonadati</taxon>
        <taxon>Bacteroidota</taxon>
        <taxon>Flavobacteriia</taxon>
        <taxon>Flavobacteriales</taxon>
        <taxon>Flavobacteriaceae</taxon>
        <taxon>Euzebyella</taxon>
    </lineage>
</organism>
<dbReference type="Proteomes" id="UP000276309">
    <property type="component" value="Chromosome"/>
</dbReference>
<dbReference type="CDD" id="cd00198">
    <property type="entry name" value="vWFA"/>
    <property type="match status" value="1"/>
</dbReference>
<feature type="signal peptide" evidence="2">
    <location>
        <begin position="1"/>
        <end position="21"/>
    </location>
</feature>
<evidence type="ECO:0000256" key="1">
    <source>
        <dbReference type="SAM" id="Coils"/>
    </source>
</evidence>
<keyword evidence="1" id="KW-0175">Coiled coil</keyword>
<reference evidence="4 5" key="1">
    <citation type="submission" date="2018-08" db="EMBL/GenBank/DDBJ databases">
        <title>The reduced genetic potential of extracellular carbohydrate catabolism in Euzebyella marina RN62, a Flavobacteriia bacterium isolated from the hadal water.</title>
        <authorList>
            <person name="Xue C."/>
        </authorList>
    </citation>
    <scope>NUCLEOTIDE SEQUENCE [LARGE SCALE GENOMIC DNA]</scope>
    <source>
        <strain evidence="4 5">RN62</strain>
    </source>
</reference>
<feature type="chain" id="PRO_5017961970" evidence="2">
    <location>
        <begin position="22"/>
        <end position="394"/>
    </location>
</feature>
<dbReference type="OrthoDB" id="5827268at2"/>
<dbReference type="PROSITE" id="PS51257">
    <property type="entry name" value="PROKAR_LIPOPROTEIN"/>
    <property type="match status" value="1"/>
</dbReference>
<dbReference type="InterPro" id="IPR002035">
    <property type="entry name" value="VWF_A"/>
</dbReference>
<dbReference type="KEGG" id="emar:D1013_04035"/>
<dbReference type="RefSeq" id="WP_121847665.1">
    <property type="nucleotide sequence ID" value="NZ_CP032050.1"/>
</dbReference>